<dbReference type="InterPro" id="IPR009057">
    <property type="entry name" value="Homeodomain-like_sf"/>
</dbReference>
<evidence type="ECO:0000256" key="1">
    <source>
        <dbReference type="ARBA" id="ARBA00023015"/>
    </source>
</evidence>
<dbReference type="InterPro" id="IPR036271">
    <property type="entry name" value="Tet_transcr_reg_TetR-rel_C_sf"/>
</dbReference>
<dbReference type="Gene3D" id="1.10.10.60">
    <property type="entry name" value="Homeodomain-like"/>
    <property type="match status" value="1"/>
</dbReference>
<evidence type="ECO:0000256" key="3">
    <source>
        <dbReference type="ARBA" id="ARBA00023163"/>
    </source>
</evidence>
<evidence type="ECO:0000259" key="6">
    <source>
        <dbReference type="PROSITE" id="PS50977"/>
    </source>
</evidence>
<feature type="region of interest" description="Disordered" evidence="5">
    <location>
        <begin position="1"/>
        <end position="25"/>
    </location>
</feature>
<dbReference type="SUPFAM" id="SSF48498">
    <property type="entry name" value="Tetracyclin repressor-like, C-terminal domain"/>
    <property type="match status" value="1"/>
</dbReference>
<dbReference type="InterPro" id="IPR050109">
    <property type="entry name" value="HTH-type_TetR-like_transc_reg"/>
</dbReference>
<dbReference type="SUPFAM" id="SSF46689">
    <property type="entry name" value="Homeodomain-like"/>
    <property type="match status" value="1"/>
</dbReference>
<feature type="domain" description="HTH tetR-type" evidence="6">
    <location>
        <begin position="24"/>
        <end position="84"/>
    </location>
</feature>
<evidence type="ECO:0000256" key="2">
    <source>
        <dbReference type="ARBA" id="ARBA00023125"/>
    </source>
</evidence>
<keyword evidence="8" id="KW-1185">Reference proteome</keyword>
<dbReference type="Pfam" id="PF17932">
    <property type="entry name" value="TetR_C_24"/>
    <property type="match status" value="1"/>
</dbReference>
<accession>A0ABV7UM54</accession>
<feature type="compositionally biased region" description="Polar residues" evidence="5">
    <location>
        <begin position="1"/>
        <end position="10"/>
    </location>
</feature>
<keyword evidence="3" id="KW-0804">Transcription</keyword>
<organism evidence="7 8">
    <name type="scientific">Camelimonas fluminis</name>
    <dbReference type="NCBI Taxonomy" id="1576911"/>
    <lineage>
        <taxon>Bacteria</taxon>
        <taxon>Pseudomonadati</taxon>
        <taxon>Pseudomonadota</taxon>
        <taxon>Alphaproteobacteria</taxon>
        <taxon>Hyphomicrobiales</taxon>
        <taxon>Chelatococcaceae</taxon>
        <taxon>Camelimonas</taxon>
    </lineage>
</organism>
<reference evidence="8" key="1">
    <citation type="journal article" date="2019" name="Int. J. Syst. Evol. Microbiol.">
        <title>The Global Catalogue of Microorganisms (GCM) 10K type strain sequencing project: providing services to taxonomists for standard genome sequencing and annotation.</title>
        <authorList>
            <consortium name="The Broad Institute Genomics Platform"/>
            <consortium name="The Broad Institute Genome Sequencing Center for Infectious Disease"/>
            <person name="Wu L."/>
            <person name="Ma J."/>
        </authorList>
    </citation>
    <scope>NUCLEOTIDE SEQUENCE [LARGE SCALE GENOMIC DNA]</scope>
    <source>
        <strain evidence="8">KCTC 42282</strain>
    </source>
</reference>
<dbReference type="PRINTS" id="PR00455">
    <property type="entry name" value="HTHTETR"/>
</dbReference>
<dbReference type="PANTHER" id="PTHR30055:SF234">
    <property type="entry name" value="HTH-TYPE TRANSCRIPTIONAL REGULATOR BETI"/>
    <property type="match status" value="1"/>
</dbReference>
<dbReference type="Pfam" id="PF00440">
    <property type="entry name" value="TetR_N"/>
    <property type="match status" value="1"/>
</dbReference>
<comment type="caution">
    <text evidence="7">The sequence shown here is derived from an EMBL/GenBank/DDBJ whole genome shotgun (WGS) entry which is preliminary data.</text>
</comment>
<dbReference type="InterPro" id="IPR041490">
    <property type="entry name" value="KstR2_TetR_C"/>
</dbReference>
<dbReference type="PROSITE" id="PS01081">
    <property type="entry name" value="HTH_TETR_1"/>
    <property type="match status" value="1"/>
</dbReference>
<dbReference type="RefSeq" id="WP_210319832.1">
    <property type="nucleotide sequence ID" value="NZ_BNCG01000007.1"/>
</dbReference>
<dbReference type="EMBL" id="JBHRYC010000093">
    <property type="protein sequence ID" value="MFC3639388.1"/>
    <property type="molecule type" value="Genomic_DNA"/>
</dbReference>
<evidence type="ECO:0000313" key="7">
    <source>
        <dbReference type="EMBL" id="MFC3639388.1"/>
    </source>
</evidence>
<feature type="DNA-binding region" description="H-T-H motif" evidence="4">
    <location>
        <begin position="47"/>
        <end position="66"/>
    </location>
</feature>
<dbReference type="PANTHER" id="PTHR30055">
    <property type="entry name" value="HTH-TYPE TRANSCRIPTIONAL REGULATOR RUTR"/>
    <property type="match status" value="1"/>
</dbReference>
<evidence type="ECO:0000256" key="4">
    <source>
        <dbReference type="PROSITE-ProRule" id="PRU00335"/>
    </source>
</evidence>
<proteinExistence type="predicted"/>
<dbReference type="Proteomes" id="UP001595704">
    <property type="component" value="Unassembled WGS sequence"/>
</dbReference>
<gene>
    <name evidence="7" type="ORF">ACFONL_18790</name>
</gene>
<evidence type="ECO:0000313" key="8">
    <source>
        <dbReference type="Proteomes" id="UP001595704"/>
    </source>
</evidence>
<dbReference type="Gene3D" id="1.10.357.10">
    <property type="entry name" value="Tetracycline Repressor, domain 2"/>
    <property type="match status" value="1"/>
</dbReference>
<keyword evidence="1" id="KW-0805">Transcription regulation</keyword>
<keyword evidence="2 4" id="KW-0238">DNA-binding</keyword>
<dbReference type="InterPro" id="IPR001647">
    <property type="entry name" value="HTH_TetR"/>
</dbReference>
<dbReference type="PROSITE" id="PS50977">
    <property type="entry name" value="HTH_TETR_2"/>
    <property type="match status" value="1"/>
</dbReference>
<dbReference type="InterPro" id="IPR023772">
    <property type="entry name" value="DNA-bd_HTH_TetR-type_CS"/>
</dbReference>
<sequence length="216" mass="24298">MTRSAANENASPWLPAEDREKARDQKMEAVQDMALTLFIEQGYHHVTMNEVAERLNVTKPALYNYFRSKEDILYSCWMSGHERLQQRISAELGAGGSGLSRLRRLVRVYAETMTTTYGKSLVLLDERDMDDMNRRTILARKRDLDGVFRALIAEGVADGSIRPTDPRMTAFAIAGALNWIGHWHRADGPMTPEEIGEDFALRLTAGLEGKAPIVSE</sequence>
<protein>
    <submittedName>
        <fullName evidence="7">TetR/AcrR family transcriptional regulator</fullName>
    </submittedName>
</protein>
<name>A0ABV7UM54_9HYPH</name>
<feature type="compositionally biased region" description="Basic and acidic residues" evidence="5">
    <location>
        <begin position="16"/>
        <end position="25"/>
    </location>
</feature>
<evidence type="ECO:0000256" key="5">
    <source>
        <dbReference type="SAM" id="MobiDB-lite"/>
    </source>
</evidence>